<dbReference type="Pfam" id="PF03087">
    <property type="entry name" value="BPS1"/>
    <property type="match status" value="1"/>
</dbReference>
<evidence type="ECO:0000256" key="1">
    <source>
        <dbReference type="SAM" id="MobiDB-lite"/>
    </source>
</evidence>
<evidence type="ECO:0008006" key="4">
    <source>
        <dbReference type="Google" id="ProtNLM"/>
    </source>
</evidence>
<dbReference type="PANTHER" id="PTHR33070">
    <property type="entry name" value="OS06G0725500 PROTEIN"/>
    <property type="match status" value="1"/>
</dbReference>
<dbReference type="GO" id="GO:0048367">
    <property type="term" value="P:shoot system development"/>
    <property type="evidence" value="ECO:0007669"/>
    <property type="project" value="InterPro"/>
</dbReference>
<dbReference type="Proteomes" id="UP000306102">
    <property type="component" value="Unassembled WGS sequence"/>
</dbReference>
<comment type="caution">
    <text evidence="2">The sequence shown here is derived from an EMBL/GenBank/DDBJ whole genome shotgun (WGS) entry which is preliminary data.</text>
</comment>
<feature type="region of interest" description="Disordered" evidence="1">
    <location>
        <begin position="1"/>
        <end position="28"/>
    </location>
</feature>
<dbReference type="PANTHER" id="PTHR33070:SF49">
    <property type="entry name" value="OS06G0725500 PROTEIN"/>
    <property type="match status" value="1"/>
</dbReference>
<accession>A0A4S4D5W2</accession>
<dbReference type="InterPro" id="IPR004320">
    <property type="entry name" value="BPS1_pln"/>
</dbReference>
<keyword evidence="3" id="KW-1185">Reference proteome</keyword>
<sequence length="296" mass="33734">MVANFRRSLSFPNHSSKPRKPHHVRSTSLPCRSHPLISLLKDHNTLLKSWRSKPDTRTSAWLCDGLTRLKTIQDYLDDLLHLPQTHDSLRHHSDSIENLLEAFLRFIDVYGIFQTLVLALKQELSAAQVAIRRKDYSKLDCYLKAINKFGKEMSKLVSTVRSIGNSYAWVPDCDAQLAEAIGDVNELTVLVSVALFNGISSAFLSRKSTWMGMRLLNKRKRVKVEEGIEEFQLVGIESLLLGLRKKRHGGEEEEVKMVLKRMHGLEDCIVGIEVCSERVFRSLINTRVSLLNVLTK</sequence>
<dbReference type="GO" id="GO:0048364">
    <property type="term" value="P:root development"/>
    <property type="evidence" value="ECO:0007669"/>
    <property type="project" value="InterPro"/>
</dbReference>
<reference evidence="2 3" key="1">
    <citation type="journal article" date="2018" name="Proc. Natl. Acad. Sci. U.S.A.">
        <title>Draft genome sequence of Camellia sinensis var. sinensis provides insights into the evolution of the tea genome and tea quality.</title>
        <authorList>
            <person name="Wei C."/>
            <person name="Yang H."/>
            <person name="Wang S."/>
            <person name="Zhao J."/>
            <person name="Liu C."/>
            <person name="Gao L."/>
            <person name="Xia E."/>
            <person name="Lu Y."/>
            <person name="Tai Y."/>
            <person name="She G."/>
            <person name="Sun J."/>
            <person name="Cao H."/>
            <person name="Tong W."/>
            <person name="Gao Q."/>
            <person name="Li Y."/>
            <person name="Deng W."/>
            <person name="Jiang X."/>
            <person name="Wang W."/>
            <person name="Chen Q."/>
            <person name="Zhang S."/>
            <person name="Li H."/>
            <person name="Wu J."/>
            <person name="Wang P."/>
            <person name="Li P."/>
            <person name="Shi C."/>
            <person name="Zheng F."/>
            <person name="Jian J."/>
            <person name="Huang B."/>
            <person name="Shan D."/>
            <person name="Shi M."/>
            <person name="Fang C."/>
            <person name="Yue Y."/>
            <person name="Li F."/>
            <person name="Li D."/>
            <person name="Wei S."/>
            <person name="Han B."/>
            <person name="Jiang C."/>
            <person name="Yin Y."/>
            <person name="Xia T."/>
            <person name="Zhang Z."/>
            <person name="Bennetzen J.L."/>
            <person name="Zhao S."/>
            <person name="Wan X."/>
        </authorList>
    </citation>
    <scope>NUCLEOTIDE SEQUENCE [LARGE SCALE GENOMIC DNA]</scope>
    <source>
        <strain evidence="3">cv. Shuchazao</strain>
        <tissue evidence="2">Leaf</tissue>
    </source>
</reference>
<feature type="compositionally biased region" description="Basic residues" evidence="1">
    <location>
        <begin position="16"/>
        <end position="25"/>
    </location>
</feature>
<evidence type="ECO:0000313" key="3">
    <source>
        <dbReference type="Proteomes" id="UP000306102"/>
    </source>
</evidence>
<gene>
    <name evidence="2" type="ORF">TEA_009498</name>
</gene>
<dbReference type="EMBL" id="SDRB02012430">
    <property type="protein sequence ID" value="THF97769.1"/>
    <property type="molecule type" value="Genomic_DNA"/>
</dbReference>
<organism evidence="2 3">
    <name type="scientific">Camellia sinensis var. sinensis</name>
    <name type="common">China tea</name>
    <dbReference type="NCBI Taxonomy" id="542762"/>
    <lineage>
        <taxon>Eukaryota</taxon>
        <taxon>Viridiplantae</taxon>
        <taxon>Streptophyta</taxon>
        <taxon>Embryophyta</taxon>
        <taxon>Tracheophyta</taxon>
        <taxon>Spermatophyta</taxon>
        <taxon>Magnoliopsida</taxon>
        <taxon>eudicotyledons</taxon>
        <taxon>Gunneridae</taxon>
        <taxon>Pentapetalae</taxon>
        <taxon>asterids</taxon>
        <taxon>Ericales</taxon>
        <taxon>Theaceae</taxon>
        <taxon>Camellia</taxon>
    </lineage>
</organism>
<evidence type="ECO:0000313" key="2">
    <source>
        <dbReference type="EMBL" id="THF97769.1"/>
    </source>
</evidence>
<dbReference type="AlphaFoldDB" id="A0A4S4D5W2"/>
<name>A0A4S4D5W2_CAMSN</name>
<protein>
    <recommendedName>
        <fullName evidence="4">DUF241 domain-containing protein</fullName>
    </recommendedName>
</protein>
<proteinExistence type="predicted"/>